<organism evidence="1 2">
    <name type="scientific">Trichormus variabilis NIES-23</name>
    <dbReference type="NCBI Taxonomy" id="1973479"/>
    <lineage>
        <taxon>Bacteria</taxon>
        <taxon>Bacillati</taxon>
        <taxon>Cyanobacteriota</taxon>
        <taxon>Cyanophyceae</taxon>
        <taxon>Nostocales</taxon>
        <taxon>Nostocaceae</taxon>
        <taxon>Trichormus</taxon>
    </lineage>
</organism>
<evidence type="ECO:0000313" key="2">
    <source>
        <dbReference type="Proteomes" id="UP000217507"/>
    </source>
</evidence>
<evidence type="ECO:0000313" key="1">
    <source>
        <dbReference type="EMBL" id="BAY73458.1"/>
    </source>
</evidence>
<keyword evidence="1" id="KW-0614">Plasmid</keyword>
<reference evidence="1 2" key="1">
    <citation type="submission" date="2017-06" db="EMBL/GenBank/DDBJ databases">
        <title>Genome sequencing of cyanobaciteial culture collection at National Institute for Environmental Studies (NIES).</title>
        <authorList>
            <person name="Hirose Y."/>
            <person name="Shimura Y."/>
            <person name="Fujisawa T."/>
            <person name="Nakamura Y."/>
            <person name="Kawachi M."/>
        </authorList>
    </citation>
    <scope>NUCLEOTIDE SEQUENCE [LARGE SCALE GENOMIC DNA]</scope>
    <source>
        <strain evidence="1 2">NIES-23</strain>
        <plasmid evidence="2">Plasmid Plasmid4 dna</plasmid>
    </source>
</reference>
<sequence>MKTLNWIDKSAWADGEWQQEPDRIEWVYLGFPCLIVRQDPGFLCGYVGIPPTHPYYGKDGTNNELRCIQVHGKITFSEASHQSNDPKAVCHQLLPITDNYWWIGFDCTHSEDISPIIVNIFNYRDATYKNLEFVKNQVEYLAQQLSTLKTE</sequence>
<geneLocation type="plasmid" evidence="1">
    <name>plasmid4</name>
</geneLocation>
<name>A0A1Z4KX07_ANAVA</name>
<dbReference type="AlphaFoldDB" id="A0A1Z4KX07"/>
<dbReference type="Proteomes" id="UP000217507">
    <property type="component" value="Plasmid Plasmid4 dna"/>
</dbReference>
<accession>A0A1Z4KX07</accession>
<protein>
    <submittedName>
        <fullName evidence="1">Uncharacterized protein</fullName>
    </submittedName>
</protein>
<dbReference type="EMBL" id="AP018220">
    <property type="protein sequence ID" value="BAY73458.1"/>
    <property type="molecule type" value="Genomic_DNA"/>
</dbReference>
<proteinExistence type="predicted"/>
<gene>
    <name evidence="1" type="ORF">NIES23_63100</name>
</gene>